<dbReference type="NCBIfam" id="NF033499">
    <property type="entry name" value="Xis_Gifsy_1"/>
    <property type="match status" value="1"/>
</dbReference>
<name>A0A2J0QUX1_9ENTR</name>
<reference evidence="3 5" key="2">
    <citation type="submission" date="2017-07" db="EMBL/GenBank/DDBJ databases">
        <title>Draft genome sequence of Enterobacter cloacae ST128, a clinical strain coproducing KPC-2 and NDM-1 carbapenemases.</title>
        <authorList>
            <person name="Li X."/>
        </authorList>
    </citation>
    <scope>NUCLEOTIDE SEQUENCE [LARGE SCALE GENOMIC DNA]</scope>
    <source>
        <strain evidence="3 5">HBY</strain>
    </source>
</reference>
<proteinExistence type="predicted"/>
<organism evidence="2 4">
    <name type="scientific">Enterobacter hormaechei</name>
    <dbReference type="NCBI Taxonomy" id="158836"/>
    <lineage>
        <taxon>Bacteria</taxon>
        <taxon>Pseudomonadati</taxon>
        <taxon>Pseudomonadota</taxon>
        <taxon>Gammaproteobacteria</taxon>
        <taxon>Enterobacterales</taxon>
        <taxon>Enterobacteriaceae</taxon>
        <taxon>Enterobacter</taxon>
        <taxon>Enterobacter cloacae complex</taxon>
    </lineage>
</organism>
<comment type="caution">
    <text evidence="2">The sequence shown here is derived from an EMBL/GenBank/DDBJ whole genome shotgun (WGS) entry which is preliminary data.</text>
</comment>
<evidence type="ECO:0000313" key="4">
    <source>
        <dbReference type="Proteomes" id="UP000076205"/>
    </source>
</evidence>
<evidence type="ECO:0000313" key="2">
    <source>
        <dbReference type="EMBL" id="CZX42253.1"/>
    </source>
</evidence>
<dbReference type="EMBL" id="FJYW01000005">
    <property type="protein sequence ID" value="CZX42253.1"/>
    <property type="molecule type" value="Genomic_DNA"/>
</dbReference>
<sequence>MSKATNKFELMSTKDICGQLCISSRTLERYRKRAPNENPFPEPDCAYMGGPNKWLRTKVTAWQIKEMSRSTRKPMSHLNLTRDDKGRLTRPDAA</sequence>
<feature type="region of interest" description="Disordered" evidence="1">
    <location>
        <begin position="67"/>
        <end position="94"/>
    </location>
</feature>
<evidence type="ECO:0000313" key="3">
    <source>
        <dbReference type="EMBL" id="PJG37553.1"/>
    </source>
</evidence>
<dbReference type="EMBL" id="NMVR01000043">
    <property type="protein sequence ID" value="PJG37553.1"/>
    <property type="molecule type" value="Genomic_DNA"/>
</dbReference>
<protein>
    <submittedName>
        <fullName evidence="3">Excisionase</fullName>
    </submittedName>
</protein>
<feature type="compositionally biased region" description="Basic and acidic residues" evidence="1">
    <location>
        <begin position="80"/>
        <end position="94"/>
    </location>
</feature>
<reference evidence="2 4" key="1">
    <citation type="submission" date="2016-03" db="EMBL/GenBank/DDBJ databases">
        <authorList>
            <consortium name="Pathogen Informatics"/>
        </authorList>
    </citation>
    <scope>NUCLEOTIDE SEQUENCE [LARGE SCALE GENOMIC DNA]</scope>
    <source>
        <strain evidence="2">E1424</strain>
        <strain evidence="4">e1424</strain>
    </source>
</reference>
<evidence type="ECO:0000256" key="1">
    <source>
        <dbReference type="SAM" id="MobiDB-lite"/>
    </source>
</evidence>
<dbReference type="Proteomes" id="UP000076205">
    <property type="component" value="Unassembled WGS sequence"/>
</dbReference>
<evidence type="ECO:0000313" key="5">
    <source>
        <dbReference type="Proteomes" id="UP000231328"/>
    </source>
</evidence>
<gene>
    <name evidence="3" type="ORF">CGZ54_22225</name>
    <name evidence="2" type="ORF">SAMEA2273352_02401</name>
</gene>
<dbReference type="RefSeq" id="WP_022651668.1">
    <property type="nucleotide sequence ID" value="NZ_CAIZUP010000014.1"/>
</dbReference>
<dbReference type="Proteomes" id="UP000231328">
    <property type="component" value="Unassembled WGS sequence"/>
</dbReference>
<dbReference type="InterPro" id="IPR049917">
    <property type="entry name" value="Xis_Gifsy_1-like"/>
</dbReference>
<dbReference type="AlphaFoldDB" id="A0A2J0QUX1"/>
<accession>A0A2J0QUX1</accession>